<evidence type="ECO:0000313" key="18">
    <source>
        <dbReference type="Proteomes" id="UP000326354"/>
    </source>
</evidence>
<comment type="subcellular location">
    <subcellularLocation>
        <location evidence="2">Membrane</location>
    </subcellularLocation>
</comment>
<dbReference type="Pfam" id="PF13191">
    <property type="entry name" value="AAA_16"/>
    <property type="match status" value="1"/>
</dbReference>
<comment type="catalytic activity">
    <reaction evidence="1">
        <text>ATP + protein L-histidine = ADP + protein N-phospho-L-histidine.</text>
        <dbReference type="EC" id="2.7.13.3"/>
    </reaction>
</comment>
<dbReference type="Proteomes" id="UP000326354">
    <property type="component" value="Chromosome"/>
</dbReference>
<evidence type="ECO:0000256" key="8">
    <source>
        <dbReference type="ARBA" id="ARBA00022777"/>
    </source>
</evidence>
<keyword evidence="5" id="KW-0808">Transferase</keyword>
<dbReference type="InterPro" id="IPR029016">
    <property type="entry name" value="GAF-like_dom_sf"/>
</dbReference>
<gene>
    <name evidence="17" type="ORF">UABAM_04223</name>
</gene>
<dbReference type="GO" id="GO:0000155">
    <property type="term" value="F:phosphorelay sensor kinase activity"/>
    <property type="evidence" value="ECO:0007669"/>
    <property type="project" value="InterPro"/>
</dbReference>
<feature type="domain" description="Protein kinase" evidence="14">
    <location>
        <begin position="1"/>
        <end position="261"/>
    </location>
</feature>
<keyword evidence="7" id="KW-0547">Nucleotide-binding</keyword>
<dbReference type="SUPFAM" id="SSF55874">
    <property type="entry name" value="ATPase domain of HSP90 chaperone/DNA topoisomerase II/histidine kinase"/>
    <property type="match status" value="1"/>
</dbReference>
<evidence type="ECO:0000256" key="3">
    <source>
        <dbReference type="ARBA" id="ARBA00012438"/>
    </source>
</evidence>
<name>A0A5S9ISG8_UABAM</name>
<dbReference type="PANTHER" id="PTHR43642">
    <property type="entry name" value="HYBRID SIGNAL TRANSDUCTION HISTIDINE KINASE G"/>
    <property type="match status" value="1"/>
</dbReference>
<keyword evidence="10" id="KW-1133">Transmembrane helix</keyword>
<dbReference type="GO" id="GO:0004674">
    <property type="term" value="F:protein serine/threonine kinase activity"/>
    <property type="evidence" value="ECO:0007669"/>
    <property type="project" value="UniProtKB-KW"/>
</dbReference>
<dbReference type="Gene3D" id="1.10.510.10">
    <property type="entry name" value="Transferase(Phosphotransferase) domain 1"/>
    <property type="match status" value="1"/>
</dbReference>
<dbReference type="SMART" id="SM00387">
    <property type="entry name" value="HATPase_c"/>
    <property type="match status" value="1"/>
</dbReference>
<keyword evidence="9" id="KW-0067">ATP-binding</keyword>
<dbReference type="InterPro" id="IPR000719">
    <property type="entry name" value="Prot_kinase_dom"/>
</dbReference>
<dbReference type="Gene3D" id="3.40.50.2300">
    <property type="match status" value="1"/>
</dbReference>
<dbReference type="Pfam" id="PF13185">
    <property type="entry name" value="GAF_2"/>
    <property type="match status" value="1"/>
</dbReference>
<dbReference type="EMBL" id="AP019860">
    <property type="protein sequence ID" value="BBM85845.1"/>
    <property type="molecule type" value="Genomic_DNA"/>
</dbReference>
<evidence type="ECO:0000259" key="16">
    <source>
        <dbReference type="PROSITE" id="PS50110"/>
    </source>
</evidence>
<reference evidence="17 18" key="1">
    <citation type="submission" date="2019-08" db="EMBL/GenBank/DDBJ databases">
        <title>Complete genome sequence of Candidatus Uab amorphum.</title>
        <authorList>
            <person name="Shiratori T."/>
            <person name="Suzuki S."/>
            <person name="Kakizawa Y."/>
            <person name="Ishida K."/>
        </authorList>
    </citation>
    <scope>NUCLEOTIDE SEQUENCE [LARGE SCALE GENOMIC DNA]</scope>
    <source>
        <strain evidence="17 18">SRT547</strain>
    </source>
</reference>
<dbReference type="Gene3D" id="3.30.565.10">
    <property type="entry name" value="Histidine kinase-like ATPase, C-terminal domain"/>
    <property type="match status" value="1"/>
</dbReference>
<dbReference type="InterPro" id="IPR003018">
    <property type="entry name" value="GAF"/>
</dbReference>
<evidence type="ECO:0000256" key="1">
    <source>
        <dbReference type="ARBA" id="ARBA00000085"/>
    </source>
</evidence>
<dbReference type="Pfam" id="PF00512">
    <property type="entry name" value="HisKA"/>
    <property type="match status" value="1"/>
</dbReference>
<evidence type="ECO:0000259" key="15">
    <source>
        <dbReference type="PROSITE" id="PS50109"/>
    </source>
</evidence>
<keyword evidence="6" id="KW-0812">Transmembrane</keyword>
<dbReference type="InterPro" id="IPR005467">
    <property type="entry name" value="His_kinase_dom"/>
</dbReference>
<dbReference type="Pfam" id="PF02518">
    <property type="entry name" value="HATPase_c"/>
    <property type="match status" value="1"/>
</dbReference>
<dbReference type="InterPro" id="IPR003594">
    <property type="entry name" value="HATPase_dom"/>
</dbReference>
<dbReference type="Gene3D" id="1.10.287.130">
    <property type="match status" value="1"/>
</dbReference>
<dbReference type="CDD" id="cd16922">
    <property type="entry name" value="HATPase_EvgS-ArcB-TorS-like"/>
    <property type="match status" value="1"/>
</dbReference>
<dbReference type="InterPro" id="IPR004358">
    <property type="entry name" value="Sig_transdc_His_kin-like_C"/>
</dbReference>
<dbReference type="EC" id="2.7.13.3" evidence="3"/>
<evidence type="ECO:0000313" key="17">
    <source>
        <dbReference type="EMBL" id="BBM85845.1"/>
    </source>
</evidence>
<evidence type="ECO:0000256" key="12">
    <source>
        <dbReference type="PROSITE-ProRule" id="PRU00169"/>
    </source>
</evidence>
<dbReference type="PRINTS" id="PR00344">
    <property type="entry name" value="BCTRLSENSOR"/>
</dbReference>
<dbReference type="GO" id="GO:0016020">
    <property type="term" value="C:membrane"/>
    <property type="evidence" value="ECO:0007669"/>
    <property type="project" value="UniProtKB-SubCell"/>
</dbReference>
<dbReference type="SUPFAM" id="SSF56112">
    <property type="entry name" value="Protein kinase-like (PK-like)"/>
    <property type="match status" value="1"/>
</dbReference>
<evidence type="ECO:0000256" key="6">
    <source>
        <dbReference type="ARBA" id="ARBA00022692"/>
    </source>
</evidence>
<dbReference type="CDD" id="cd17546">
    <property type="entry name" value="REC_hyHK_CKI1_RcsC-like"/>
    <property type="match status" value="1"/>
</dbReference>
<dbReference type="OrthoDB" id="9762493at2"/>
<evidence type="ECO:0000256" key="2">
    <source>
        <dbReference type="ARBA" id="ARBA00004370"/>
    </source>
</evidence>
<dbReference type="PROSITE" id="PS50110">
    <property type="entry name" value="RESPONSE_REGULATORY"/>
    <property type="match status" value="1"/>
</dbReference>
<dbReference type="SUPFAM" id="SSF48452">
    <property type="entry name" value="TPR-like"/>
    <property type="match status" value="1"/>
</dbReference>
<dbReference type="Pfam" id="PF00069">
    <property type="entry name" value="Pkinase"/>
    <property type="match status" value="1"/>
</dbReference>
<dbReference type="PROSITE" id="PS50011">
    <property type="entry name" value="PROTEIN_KINASE_DOM"/>
    <property type="match status" value="1"/>
</dbReference>
<evidence type="ECO:0000256" key="10">
    <source>
        <dbReference type="ARBA" id="ARBA00022989"/>
    </source>
</evidence>
<dbReference type="RefSeq" id="WP_151969933.1">
    <property type="nucleotide sequence ID" value="NZ_AP019860.1"/>
</dbReference>
<dbReference type="InterPro" id="IPR003661">
    <property type="entry name" value="HisK_dim/P_dom"/>
</dbReference>
<dbReference type="KEGG" id="uam:UABAM_04223"/>
<evidence type="ECO:0000256" key="4">
    <source>
        <dbReference type="ARBA" id="ARBA00022553"/>
    </source>
</evidence>
<keyword evidence="8 17" id="KW-0418">Kinase</keyword>
<keyword evidence="18" id="KW-1185">Reference proteome</keyword>
<dbReference type="Gene3D" id="3.30.450.40">
    <property type="match status" value="1"/>
</dbReference>
<evidence type="ECO:0000259" key="14">
    <source>
        <dbReference type="PROSITE" id="PS50011"/>
    </source>
</evidence>
<feature type="coiled-coil region" evidence="13">
    <location>
        <begin position="1106"/>
        <end position="1140"/>
    </location>
</feature>
<dbReference type="SUPFAM" id="SSF55781">
    <property type="entry name" value="GAF domain-like"/>
    <property type="match status" value="1"/>
</dbReference>
<feature type="domain" description="Histidine kinase" evidence="15">
    <location>
        <begin position="1493"/>
        <end position="1713"/>
    </location>
</feature>
<feature type="domain" description="Response regulatory" evidence="16">
    <location>
        <begin position="1738"/>
        <end position="1852"/>
    </location>
</feature>
<dbReference type="GO" id="GO:0005524">
    <property type="term" value="F:ATP binding"/>
    <property type="evidence" value="ECO:0007669"/>
    <property type="project" value="UniProtKB-KW"/>
</dbReference>
<dbReference type="InterPro" id="IPR027417">
    <property type="entry name" value="P-loop_NTPase"/>
</dbReference>
<dbReference type="InterPro" id="IPR041664">
    <property type="entry name" value="AAA_16"/>
</dbReference>
<evidence type="ECO:0000256" key="11">
    <source>
        <dbReference type="ARBA" id="ARBA00023136"/>
    </source>
</evidence>
<dbReference type="FunFam" id="3.30.565.10:FF:000010">
    <property type="entry name" value="Sensor histidine kinase RcsC"/>
    <property type="match status" value="1"/>
</dbReference>
<proteinExistence type="predicted"/>
<organism evidence="17 18">
    <name type="scientific">Uabimicrobium amorphum</name>
    <dbReference type="NCBI Taxonomy" id="2596890"/>
    <lineage>
        <taxon>Bacteria</taxon>
        <taxon>Pseudomonadati</taxon>
        <taxon>Planctomycetota</taxon>
        <taxon>Candidatus Uabimicrobiia</taxon>
        <taxon>Candidatus Uabimicrobiales</taxon>
        <taxon>Candidatus Uabimicrobiaceae</taxon>
        <taxon>Candidatus Uabimicrobium</taxon>
    </lineage>
</organism>
<dbReference type="InterPro" id="IPR036890">
    <property type="entry name" value="HATPase_C_sf"/>
</dbReference>
<dbReference type="InterPro" id="IPR053159">
    <property type="entry name" value="Hybrid_Histidine_Kinase"/>
</dbReference>
<dbReference type="SMART" id="SM00448">
    <property type="entry name" value="REC"/>
    <property type="match status" value="1"/>
</dbReference>
<keyword evidence="17" id="KW-0723">Serine/threonine-protein kinase</keyword>
<protein>
    <recommendedName>
        <fullName evidence="3">histidine kinase</fullName>
        <ecNumber evidence="3">2.7.13.3</ecNumber>
    </recommendedName>
</protein>
<dbReference type="Pfam" id="PF00072">
    <property type="entry name" value="Response_reg"/>
    <property type="match status" value="1"/>
</dbReference>
<accession>A0A5S9ISG8</accession>
<dbReference type="PROSITE" id="PS50109">
    <property type="entry name" value="HIS_KIN"/>
    <property type="match status" value="1"/>
</dbReference>
<dbReference type="SMART" id="SM00065">
    <property type="entry name" value="GAF"/>
    <property type="match status" value="1"/>
</dbReference>
<evidence type="ECO:0000256" key="13">
    <source>
        <dbReference type="SAM" id="Coils"/>
    </source>
</evidence>
<dbReference type="FunFam" id="1.10.287.130:FF:000004">
    <property type="entry name" value="Ethylene receptor 1"/>
    <property type="match status" value="1"/>
</dbReference>
<dbReference type="SMART" id="SM00388">
    <property type="entry name" value="HisKA"/>
    <property type="match status" value="1"/>
</dbReference>
<keyword evidence="4 12" id="KW-0597">Phosphoprotein</keyword>
<dbReference type="SUPFAM" id="SSF52540">
    <property type="entry name" value="P-loop containing nucleoside triphosphate hydrolases"/>
    <property type="match status" value="1"/>
</dbReference>
<dbReference type="SUPFAM" id="SSF52172">
    <property type="entry name" value="CheY-like"/>
    <property type="match status" value="1"/>
</dbReference>
<sequence length="1938" mass="220972">MKKTKILFESSNSLIYLEERDKTPVIIKVMKEEYPSLQQLVLFNNEYTYTKDLPVVGVRKAYSKTKVDNKNALILEYIEGQTLKQCLQQQRYDIQDAVAIAIEIVQILGEIHQHNIIHKDINPANIIIDRQNNIKIIDFGISSKIDLKVAHLDHPNTLAGTLAYISPEQTGRMNRIIDYRSDLYSLGVTLYELFTGQLPFLEEDPMSWVHAHIAKTPLEPHKINRDIPPILSQIVMKLMLKSADDRYQSAFGLKKDLQNVFNGKKSFSLGENDFSQKLQIPQKLYGRDQEKTTLLSAFGRVCKGGLELILISGYSGVGKTALVHEIHKPITENRGFFISGKFDQFQRNVPCYAIIQAFQRYVELLLTENEESLVVWKKKIQGALGNEGKVLTDVIPNLKLIVGEQPQVPELGGQEARNRFNYVFRNFVKSISQKDHPLVLFIDDLQWADSGSLDLIKILLTHDENQYFLCICAYRDNEVDASHPFVKLVNEVQEEKTIVNEVHVKNLTIKHIQQLISETLLANREKIYHLADLVYEKTQGNAFFLRQFLKSLFTEHHLFFDFSINKWSWDIQSIKSRDITDNVVVLMAEKISRLPNTTIDILKLAACIGNQFELSALATIAECSLVDTALALQIALEAGLVTPLHSMYQLNALITEGITDDEEKYKFIHDRVQQASYALIAEEDKAPLHVKIGNLLLNNIDKKDRNEHIFDIVNQLNKGRHIIVNPQQREQLAELNLFAGRKAKSSAAYIPAYSYLLTGTELLSENHWQTQYKLALALYTEAAETAYMGGMFSQMETAVKTIFSKVENLLDKVKAYEILILSFKARNRLLEAIDTGLKILEDLGVTFPDPTPENTEKELLATMKLLEGKNVEDLFALPEMENPFMRAALTILADINSSIYWAKAELFPFAVFKLVKISVKYGNTPVSAFGYSTYGVILSGVVGDMPKAYDFGVLGLKLIEKFNAKGWYAQLYTPHYALIVPWNKHIQHTMQPLVDSFHIGMETGAIEYAIININLYCIHGYLMGMKLEPLQQQINTYSKIMLSYKQETNHNFNQIYHQAVLNLLGECENPCLLRGGAYDEEKMLPKHLQANDHTASFFVFFNKLILNYLFGNYREAEKNRQEAEARLTAILAKLENATYRLYDSLIALALCSENSAQKTEYIQRVEINQNMLKTWANNAPMNFQHKYCLVEAEKNRVLGEHKLAINFYKQAISLATEHNFYNEAALSYELAGKFFLDQNLKQQAIEHLQRAYQGYRLWGATAKMKDVAKHFPFVESTSNKSSSVTTTGIAESLDMVSLLKASASLSSIVVFDQLVETMLKIVIENVGATFGLFILKREEQLYVVAEGTPETIAMVKDKSLQDIKDTSNFPIPFILFVSRTEKTEVINDVTTDARFASDSYFQKKDIHSALCYPILHQGKLLGLIYLEHNLVQAFSAARMEVISLLSGQIAISIVNAELYKTLEEKVAERTREMEIAKEKAEIANKAKSTFLANMSHELRTPLNAIIGFTQIMKREKDLSMQQHENVTIIQRSGEHLLTLINQVLSLSKIEAGYIELHESSFDFHHLLRDLENIFWLKAQDKNLHLDFHYRGVPQYIHADRVKINQILINLIGNALKFTEKGKVDVRVSVKGIDSGTYDIHFEVEDSGLGIKEAEINKLFRAFLQTETGQKSQEGTGLGLVISRKFIHLMGGDIQVASKVNQGTTFSFHIYVKESCAKNVQQLSERKVVALQENQPEYRILIVDDDYISRQLLVKLLAPLGFCVEQAENGKKAAEICQKLSPHLIWMDIRMPIMDGYETTKIIKKIDQNIKIIALTANALNEEKQKVFASGCDDFLRKPFTENEIFNLMHKHINVKYQYEKQDNKINVRDNTTRKLIRKQIKTIPKDIIARLRESARDADVATLLETIEEIRPFDTIIAETFCHYADIFAYKKILELTE</sequence>
<dbReference type="InterPro" id="IPR011990">
    <property type="entry name" value="TPR-like_helical_dom_sf"/>
</dbReference>
<dbReference type="InterPro" id="IPR001789">
    <property type="entry name" value="Sig_transdc_resp-reg_receiver"/>
</dbReference>
<dbReference type="InterPro" id="IPR011009">
    <property type="entry name" value="Kinase-like_dom_sf"/>
</dbReference>
<keyword evidence="13" id="KW-0175">Coiled coil</keyword>
<dbReference type="InterPro" id="IPR011006">
    <property type="entry name" value="CheY-like_superfamily"/>
</dbReference>
<dbReference type="InterPro" id="IPR036097">
    <property type="entry name" value="HisK_dim/P_sf"/>
</dbReference>
<feature type="modified residue" description="4-aspartylphosphate" evidence="12">
    <location>
        <position position="1787"/>
    </location>
</feature>
<evidence type="ECO:0000256" key="9">
    <source>
        <dbReference type="ARBA" id="ARBA00022840"/>
    </source>
</evidence>
<evidence type="ECO:0000256" key="7">
    <source>
        <dbReference type="ARBA" id="ARBA00022741"/>
    </source>
</evidence>
<dbReference type="PANTHER" id="PTHR43642:SF1">
    <property type="entry name" value="HYBRID SIGNAL TRANSDUCTION HISTIDINE KINASE G"/>
    <property type="match status" value="1"/>
</dbReference>
<evidence type="ECO:0000256" key="5">
    <source>
        <dbReference type="ARBA" id="ARBA00022679"/>
    </source>
</evidence>
<dbReference type="SUPFAM" id="SSF47384">
    <property type="entry name" value="Homodimeric domain of signal transducing histidine kinase"/>
    <property type="match status" value="1"/>
</dbReference>
<dbReference type="Gene3D" id="3.40.50.300">
    <property type="entry name" value="P-loop containing nucleotide triphosphate hydrolases"/>
    <property type="match status" value="1"/>
</dbReference>
<keyword evidence="11" id="KW-0472">Membrane</keyword>
<dbReference type="CDD" id="cd00082">
    <property type="entry name" value="HisKA"/>
    <property type="match status" value="1"/>
</dbReference>
<dbReference type="CDD" id="cd14014">
    <property type="entry name" value="STKc_PknB_like"/>
    <property type="match status" value="1"/>
</dbReference>